<protein>
    <recommendedName>
        <fullName evidence="4">Flagellar FliJ protein</fullName>
    </recommendedName>
</protein>
<keyword evidence="3" id="KW-1185">Reference proteome</keyword>
<evidence type="ECO:0000313" key="2">
    <source>
        <dbReference type="EMBL" id="SNS84849.1"/>
    </source>
</evidence>
<evidence type="ECO:0008006" key="4">
    <source>
        <dbReference type="Google" id="ProtNLM"/>
    </source>
</evidence>
<dbReference type="OrthoDB" id="7596720at2"/>
<dbReference type="RefSeq" id="WP_089220468.1">
    <property type="nucleotide sequence ID" value="NZ_FZOS01000019.1"/>
</dbReference>
<name>A0A239HU85_9SPHN</name>
<evidence type="ECO:0000313" key="3">
    <source>
        <dbReference type="Proteomes" id="UP000198281"/>
    </source>
</evidence>
<dbReference type="Proteomes" id="UP000198281">
    <property type="component" value="Unassembled WGS sequence"/>
</dbReference>
<dbReference type="EMBL" id="FZOS01000019">
    <property type="protein sequence ID" value="SNS84849.1"/>
    <property type="molecule type" value="Genomic_DNA"/>
</dbReference>
<proteinExistence type="predicted"/>
<accession>A0A239HU85</accession>
<feature type="region of interest" description="Disordered" evidence="1">
    <location>
        <begin position="121"/>
        <end position="142"/>
    </location>
</feature>
<dbReference type="AlphaFoldDB" id="A0A239HU85"/>
<gene>
    <name evidence="2" type="ORF">SAMN06295912_11934</name>
</gene>
<sequence length="142" mass="15512">MKSVVKRRQRIIRVRRAQHLQAQAVVAQAEGRLASLETSSDRLRQLRESLNMAPGVASGAALANAAEMAMRLDNARDGLRDAIVGAKAAVDKSAELRLEARIRQESAERLGEQAARALEAYRERRAPGAGRRRTLSDEGKSA</sequence>
<organism evidence="2 3">
    <name type="scientific">Edaphosphingomonas laterariae</name>
    <dbReference type="NCBI Taxonomy" id="861865"/>
    <lineage>
        <taxon>Bacteria</taxon>
        <taxon>Pseudomonadati</taxon>
        <taxon>Pseudomonadota</taxon>
        <taxon>Alphaproteobacteria</taxon>
        <taxon>Sphingomonadales</taxon>
        <taxon>Rhizorhabdaceae</taxon>
        <taxon>Edaphosphingomonas</taxon>
    </lineage>
</organism>
<evidence type="ECO:0000256" key="1">
    <source>
        <dbReference type="SAM" id="MobiDB-lite"/>
    </source>
</evidence>
<reference evidence="3" key="1">
    <citation type="submission" date="2017-06" db="EMBL/GenBank/DDBJ databases">
        <authorList>
            <person name="Varghese N."/>
            <person name="Submissions S."/>
        </authorList>
    </citation>
    <scope>NUCLEOTIDE SEQUENCE [LARGE SCALE GENOMIC DNA]</scope>
    <source>
        <strain evidence="3">LNB2</strain>
    </source>
</reference>